<name>A0AAX6GX97_IRIPA</name>
<evidence type="ECO:0000313" key="2">
    <source>
        <dbReference type="EMBL" id="KAJ6833410.1"/>
    </source>
</evidence>
<keyword evidence="3" id="KW-1185">Reference proteome</keyword>
<organism evidence="2 3">
    <name type="scientific">Iris pallida</name>
    <name type="common">Sweet iris</name>
    <dbReference type="NCBI Taxonomy" id="29817"/>
    <lineage>
        <taxon>Eukaryota</taxon>
        <taxon>Viridiplantae</taxon>
        <taxon>Streptophyta</taxon>
        <taxon>Embryophyta</taxon>
        <taxon>Tracheophyta</taxon>
        <taxon>Spermatophyta</taxon>
        <taxon>Magnoliopsida</taxon>
        <taxon>Liliopsida</taxon>
        <taxon>Asparagales</taxon>
        <taxon>Iridaceae</taxon>
        <taxon>Iridoideae</taxon>
        <taxon>Irideae</taxon>
        <taxon>Iris</taxon>
    </lineage>
</organism>
<reference evidence="2" key="1">
    <citation type="journal article" date="2023" name="GigaByte">
        <title>Genome assembly of the bearded iris, Iris pallida Lam.</title>
        <authorList>
            <person name="Bruccoleri R.E."/>
            <person name="Oakeley E.J."/>
            <person name="Faust A.M.E."/>
            <person name="Altorfer M."/>
            <person name="Dessus-Babus S."/>
            <person name="Burckhardt D."/>
            <person name="Oertli M."/>
            <person name="Naumann U."/>
            <person name="Petersen F."/>
            <person name="Wong J."/>
        </authorList>
    </citation>
    <scope>NUCLEOTIDE SEQUENCE</scope>
    <source>
        <strain evidence="2">GSM-AAB239-AS_SAM_17_03QT</strain>
    </source>
</reference>
<feature type="region of interest" description="Disordered" evidence="1">
    <location>
        <begin position="39"/>
        <end position="88"/>
    </location>
</feature>
<evidence type="ECO:0000313" key="3">
    <source>
        <dbReference type="Proteomes" id="UP001140949"/>
    </source>
</evidence>
<dbReference type="EMBL" id="JANAVB010015000">
    <property type="protein sequence ID" value="KAJ6833410.1"/>
    <property type="molecule type" value="Genomic_DNA"/>
</dbReference>
<gene>
    <name evidence="2" type="ORF">M6B38_339800</name>
</gene>
<comment type="caution">
    <text evidence="2">The sequence shown here is derived from an EMBL/GenBank/DDBJ whole genome shotgun (WGS) entry which is preliminary data.</text>
</comment>
<dbReference type="Proteomes" id="UP001140949">
    <property type="component" value="Unassembled WGS sequence"/>
</dbReference>
<proteinExistence type="predicted"/>
<protein>
    <submittedName>
        <fullName evidence="2">Uncharacterized protein</fullName>
    </submittedName>
</protein>
<reference evidence="2" key="2">
    <citation type="submission" date="2023-04" db="EMBL/GenBank/DDBJ databases">
        <authorList>
            <person name="Bruccoleri R.E."/>
            <person name="Oakeley E.J."/>
            <person name="Faust A.-M."/>
            <person name="Dessus-Babus S."/>
            <person name="Altorfer M."/>
            <person name="Burckhardt D."/>
            <person name="Oertli M."/>
            <person name="Naumann U."/>
            <person name="Petersen F."/>
            <person name="Wong J."/>
        </authorList>
    </citation>
    <scope>NUCLEOTIDE SEQUENCE</scope>
    <source>
        <strain evidence="2">GSM-AAB239-AS_SAM_17_03QT</strain>
        <tissue evidence="2">Leaf</tissue>
    </source>
</reference>
<sequence>MSIHEGSDSSANYFDPAVADASVARLRLWRGGGSAVINSRSGGAWHGPRGDVSSLERRSQRSRNSSVASSRRSRSALVSRSRCRSQGF</sequence>
<dbReference type="AlphaFoldDB" id="A0AAX6GX97"/>
<feature type="compositionally biased region" description="Low complexity" evidence="1">
    <location>
        <begin position="62"/>
        <end position="80"/>
    </location>
</feature>
<evidence type="ECO:0000256" key="1">
    <source>
        <dbReference type="SAM" id="MobiDB-lite"/>
    </source>
</evidence>
<accession>A0AAX6GX97</accession>